<dbReference type="InterPro" id="IPR036036">
    <property type="entry name" value="SOCS_box-like_dom_sf"/>
</dbReference>
<dbReference type="AlphaFoldDB" id="A0AAN8JAC3"/>
<feature type="repeat" description="ANK" evidence="1">
    <location>
        <begin position="121"/>
        <end position="153"/>
    </location>
</feature>
<keyword evidence="1" id="KW-0040">ANK repeat</keyword>
<proteinExistence type="predicted"/>
<dbReference type="Pfam" id="PF12796">
    <property type="entry name" value="Ank_2"/>
    <property type="match status" value="2"/>
</dbReference>
<dbReference type="SUPFAM" id="SSF48403">
    <property type="entry name" value="Ankyrin repeat"/>
    <property type="match status" value="1"/>
</dbReference>
<dbReference type="InterPro" id="IPR001496">
    <property type="entry name" value="SOCS_box"/>
</dbReference>
<dbReference type="PANTHER" id="PTHR44207">
    <property type="entry name" value="SURFACE ANTIGEN BSPA-LIKE-RELATED"/>
    <property type="match status" value="1"/>
</dbReference>
<evidence type="ECO:0000313" key="3">
    <source>
        <dbReference type="EMBL" id="KAK6171033.1"/>
    </source>
</evidence>
<dbReference type="Proteomes" id="UP001347796">
    <property type="component" value="Unassembled WGS sequence"/>
</dbReference>
<dbReference type="SUPFAM" id="SSF158235">
    <property type="entry name" value="SOCS box-like"/>
    <property type="match status" value="1"/>
</dbReference>
<name>A0AAN8JAC3_PATCE</name>
<dbReference type="InterPro" id="IPR002110">
    <property type="entry name" value="Ankyrin_rpt"/>
</dbReference>
<evidence type="ECO:0000256" key="1">
    <source>
        <dbReference type="PROSITE-ProRule" id="PRU00023"/>
    </source>
</evidence>
<reference evidence="3 4" key="1">
    <citation type="submission" date="2024-01" db="EMBL/GenBank/DDBJ databases">
        <title>The genome of the rayed Mediterranean limpet Patella caerulea (Linnaeus, 1758).</title>
        <authorList>
            <person name="Anh-Thu Weber A."/>
            <person name="Halstead-Nussloch G."/>
        </authorList>
    </citation>
    <scope>NUCLEOTIDE SEQUENCE [LARGE SCALE GENOMIC DNA]</scope>
    <source>
        <strain evidence="3">AATW-2023a</strain>
        <tissue evidence="3">Whole specimen</tissue>
    </source>
</reference>
<dbReference type="InterPro" id="IPR036770">
    <property type="entry name" value="Ankyrin_rpt-contain_sf"/>
</dbReference>
<evidence type="ECO:0000259" key="2">
    <source>
        <dbReference type="SMART" id="SM00969"/>
    </source>
</evidence>
<organism evidence="3 4">
    <name type="scientific">Patella caerulea</name>
    <name type="common">Rayed Mediterranean limpet</name>
    <dbReference type="NCBI Taxonomy" id="87958"/>
    <lineage>
        <taxon>Eukaryota</taxon>
        <taxon>Metazoa</taxon>
        <taxon>Spiralia</taxon>
        <taxon>Lophotrochozoa</taxon>
        <taxon>Mollusca</taxon>
        <taxon>Gastropoda</taxon>
        <taxon>Patellogastropoda</taxon>
        <taxon>Patelloidea</taxon>
        <taxon>Patellidae</taxon>
        <taxon>Patella</taxon>
    </lineage>
</organism>
<dbReference type="PANTHER" id="PTHR44207:SF2">
    <property type="entry name" value="REPEAT PROTEIN, PUTATIVE-RELATED"/>
    <property type="match status" value="1"/>
</dbReference>
<feature type="repeat" description="ANK" evidence="1">
    <location>
        <begin position="60"/>
        <end position="87"/>
    </location>
</feature>
<comment type="caution">
    <text evidence="3">The sequence shown here is derived from an EMBL/GenBank/DDBJ whole genome shotgun (WGS) entry which is preliminary data.</text>
</comment>
<keyword evidence="4" id="KW-1185">Reference proteome</keyword>
<dbReference type="Gene3D" id="1.25.40.20">
    <property type="entry name" value="Ankyrin repeat-containing domain"/>
    <property type="match status" value="1"/>
</dbReference>
<dbReference type="CDD" id="cd03587">
    <property type="entry name" value="SOCS"/>
    <property type="match status" value="1"/>
</dbReference>
<gene>
    <name evidence="3" type="ORF">SNE40_019293</name>
</gene>
<sequence>MESFEYLLDTEKMDTATILECCATAIYENHMKCLRYLIEKAKCLSIDIFTTFPGIIAFLLHCAIEVGSIEGLKYLISEGADVNKRYYESTLLHKSVLDGRTDVTEFLVSLPQINKNQVSSKGRTPLMDAAFYGSVDCLHILIEKGCNVNFTNDNGVGAIHCCFSELVDSKSRLMLLIALVKAGANINQADSLGWTPLHYAAWKRCLDAVTFLIYHNCELDMLCAPVYGTMLKTNLSPPFLLALERKCLEVADVLVKSGCTYTKFYWAKQKCSKDENVYKWLNNLYGKVPSLKSYSRKMIRGTLGKNIHSKIDQLTIPDSLKHYILLKDVLPTVETVYLHYIGLT</sequence>
<dbReference type="PROSITE" id="PS50088">
    <property type="entry name" value="ANK_REPEAT"/>
    <property type="match status" value="2"/>
</dbReference>
<dbReference type="SMART" id="SM00248">
    <property type="entry name" value="ANK"/>
    <property type="match status" value="7"/>
</dbReference>
<dbReference type="Pfam" id="PF07525">
    <property type="entry name" value="SOCS_box"/>
    <property type="match status" value="1"/>
</dbReference>
<evidence type="ECO:0000313" key="4">
    <source>
        <dbReference type="Proteomes" id="UP001347796"/>
    </source>
</evidence>
<protein>
    <recommendedName>
        <fullName evidence="2">SOCS box domain-containing protein</fullName>
    </recommendedName>
</protein>
<dbReference type="GO" id="GO:0035556">
    <property type="term" value="P:intracellular signal transduction"/>
    <property type="evidence" value="ECO:0007669"/>
    <property type="project" value="InterPro"/>
</dbReference>
<dbReference type="EMBL" id="JAZGQO010000014">
    <property type="protein sequence ID" value="KAK6171033.1"/>
    <property type="molecule type" value="Genomic_DNA"/>
</dbReference>
<accession>A0AAN8JAC3</accession>
<dbReference type="PROSITE" id="PS50297">
    <property type="entry name" value="ANK_REP_REGION"/>
    <property type="match status" value="1"/>
</dbReference>
<dbReference type="SMART" id="SM00969">
    <property type="entry name" value="SOCS_box"/>
    <property type="match status" value="1"/>
</dbReference>
<feature type="domain" description="SOCS box" evidence="2">
    <location>
        <begin position="288"/>
        <end position="327"/>
    </location>
</feature>
<dbReference type="Gene3D" id="1.10.750.20">
    <property type="entry name" value="SOCS box"/>
    <property type="match status" value="1"/>
</dbReference>